<dbReference type="KEGG" id="samb:SAM23877_2909"/>
<dbReference type="Gene3D" id="3.40.50.300">
    <property type="entry name" value="P-loop containing nucleotide triphosphate hydrolases"/>
    <property type="match status" value="2"/>
</dbReference>
<proteinExistence type="predicted"/>
<evidence type="ECO:0000256" key="1">
    <source>
        <dbReference type="ARBA" id="ARBA00022801"/>
    </source>
</evidence>
<keyword evidence="4" id="KW-0238">DNA-binding</keyword>
<dbReference type="RefSeq" id="WP_053131595.1">
    <property type="nucleotide sequence ID" value="NZ_CP012382.1"/>
</dbReference>
<dbReference type="InterPro" id="IPR014001">
    <property type="entry name" value="Helicase_ATP-bd"/>
</dbReference>
<dbReference type="PROSITE" id="PS51192">
    <property type="entry name" value="HELICASE_ATP_BIND_1"/>
    <property type="match status" value="1"/>
</dbReference>
<dbReference type="AlphaFoldDB" id="A0A0K2ASK4"/>
<protein>
    <submittedName>
        <fullName evidence="4">Putative DNA-binding protein</fullName>
    </submittedName>
</protein>
<evidence type="ECO:0000259" key="3">
    <source>
        <dbReference type="PROSITE" id="PS51194"/>
    </source>
</evidence>
<dbReference type="Pfam" id="PF00176">
    <property type="entry name" value="SNF2-rel_dom"/>
    <property type="match status" value="1"/>
</dbReference>
<dbReference type="InterPro" id="IPR000330">
    <property type="entry name" value="SNF2_N"/>
</dbReference>
<dbReference type="GO" id="GO:0003677">
    <property type="term" value="F:DNA binding"/>
    <property type="evidence" value="ECO:0007669"/>
    <property type="project" value="UniProtKB-KW"/>
</dbReference>
<dbReference type="PANTHER" id="PTHR10799">
    <property type="entry name" value="SNF2/RAD54 HELICASE FAMILY"/>
    <property type="match status" value="1"/>
</dbReference>
<dbReference type="EMBL" id="CP012382">
    <property type="protein sequence ID" value="AKZ55958.1"/>
    <property type="molecule type" value="Genomic_DNA"/>
</dbReference>
<dbReference type="GO" id="GO:0005524">
    <property type="term" value="F:ATP binding"/>
    <property type="evidence" value="ECO:0007669"/>
    <property type="project" value="InterPro"/>
</dbReference>
<sequence length="605" mass="65807">MTSSVGEKSLRLGFDETRTRVVLRTTESFQQELVQLAARFRTGGQLGPLSASVSLDELLADLGLLGTWSDPAGVEWADDLRDLVSGVVQDAHTVQQRLAGRETPGEVASDEVPALLGETWKGELSEFQRRDIAKLLSLQHGANFSVPGAGKTRVALAVYAAQKAAGRVSRLLVVCPKSAYESWRYETAECLIHPLRINVLDGSLDQWAEVLVVNYERLDRSLSMLASWLKAGPSMIILDEAHRMKLGARGTYGAACMALGPLAARRLILTGTPAPNGSRDLENLLGFVWPGHGQRTVVQAVAGGNLAHASSVLRPLFTRTTKHELGLPPVQLGLRFVDMPPLHDEIYASLVGGESSGAAREDLSSLGKTALRLLMAATSPALLLEGASRYEPLAYQLPPIDPPQGSSLYSLMQNLPDYELSPKYKEAVTIIAENAAQGRKTLVWTTFVRSLTTLERMLEKYSPAVVHGGTPDRDEQLRRFREDPGCMVLISNPATLGEGISLHQICHDAVYVDRDFMAGRFLQSLDRIHRLGLAPDTETRVTVLAVRNSIDEVVAARLEQKLEFMGRILDDPTVQQLADLEEEPSVAAGLAPSDIEALLAHMGGR</sequence>
<dbReference type="PROSITE" id="PS51194">
    <property type="entry name" value="HELICASE_CTER"/>
    <property type="match status" value="1"/>
</dbReference>
<dbReference type="InterPro" id="IPR001650">
    <property type="entry name" value="Helicase_C-like"/>
</dbReference>
<accession>A0A0K2ASK4</accession>
<dbReference type="GO" id="GO:0016787">
    <property type="term" value="F:hydrolase activity"/>
    <property type="evidence" value="ECO:0007669"/>
    <property type="project" value="UniProtKB-KW"/>
</dbReference>
<feature type="domain" description="Helicase C-terminal" evidence="3">
    <location>
        <begin position="423"/>
        <end position="581"/>
    </location>
</feature>
<dbReference type="Proteomes" id="UP000061018">
    <property type="component" value="Chromosome"/>
</dbReference>
<evidence type="ECO:0000259" key="2">
    <source>
        <dbReference type="PROSITE" id="PS51192"/>
    </source>
</evidence>
<evidence type="ECO:0000313" key="5">
    <source>
        <dbReference type="Proteomes" id="UP000061018"/>
    </source>
</evidence>
<dbReference type="InterPro" id="IPR049730">
    <property type="entry name" value="SNF2/RAD54-like_C"/>
</dbReference>
<organism evidence="4 5">
    <name type="scientific">Streptomyces ambofaciens (strain ATCC 23877 / 3486 / DSM 40053 / JCM 4204 / NBRC 12836 / NRRL B-2516)</name>
    <dbReference type="NCBI Taxonomy" id="278992"/>
    <lineage>
        <taxon>Bacteria</taxon>
        <taxon>Bacillati</taxon>
        <taxon>Actinomycetota</taxon>
        <taxon>Actinomycetes</taxon>
        <taxon>Kitasatosporales</taxon>
        <taxon>Streptomycetaceae</taxon>
        <taxon>Streptomyces</taxon>
    </lineage>
</organism>
<dbReference type="SMART" id="SM00487">
    <property type="entry name" value="DEXDc"/>
    <property type="match status" value="1"/>
</dbReference>
<reference evidence="5" key="1">
    <citation type="journal article" date="2015" name="J. Biotechnol.">
        <title>Complete genome sequence of Streptomyces ambofaciens ATCC 23877, the spiramycin producer.</title>
        <authorList>
            <person name="Thibessard A."/>
            <person name="Haas D."/>
            <person name="Gerbaud C."/>
            <person name="Aigle B."/>
            <person name="Lautru S."/>
            <person name="Pernodet J.L."/>
            <person name="Leblond P."/>
        </authorList>
    </citation>
    <scope>NUCLEOTIDE SEQUENCE [LARGE SCALE GENOMIC DNA]</scope>
    <source>
        <strain evidence="5">ATCC 23877 / 3486 / DSM 40053 / JCM 4204 / NBRC 12836 / NRRL B-2516</strain>
    </source>
</reference>
<dbReference type="SUPFAM" id="SSF52540">
    <property type="entry name" value="P-loop containing nucleoside triphosphate hydrolases"/>
    <property type="match status" value="2"/>
</dbReference>
<keyword evidence="1" id="KW-0378">Hydrolase</keyword>
<dbReference type="Pfam" id="PF00271">
    <property type="entry name" value="Helicase_C"/>
    <property type="match status" value="1"/>
</dbReference>
<dbReference type="CDD" id="cd18793">
    <property type="entry name" value="SF2_C_SNF"/>
    <property type="match status" value="1"/>
</dbReference>
<evidence type="ECO:0000313" key="4">
    <source>
        <dbReference type="EMBL" id="AKZ55958.1"/>
    </source>
</evidence>
<dbReference type="InterPro" id="IPR027417">
    <property type="entry name" value="P-loop_NTPase"/>
</dbReference>
<feature type="domain" description="Helicase ATP-binding" evidence="2">
    <location>
        <begin position="132"/>
        <end position="291"/>
    </location>
</feature>
<name>A0A0K2ASK4_STRA7</name>
<gene>
    <name evidence="4" type="ORF">SAM23877_2909</name>
</gene>